<keyword evidence="1" id="KW-0812">Transmembrane</keyword>
<accession>A0A6C0BZN9</accession>
<keyword evidence="1" id="KW-1133">Transmembrane helix</keyword>
<reference evidence="2" key="1">
    <citation type="journal article" date="2020" name="Nature">
        <title>Giant virus diversity and host interactions through global metagenomics.</title>
        <authorList>
            <person name="Schulz F."/>
            <person name="Roux S."/>
            <person name="Paez-Espino D."/>
            <person name="Jungbluth S."/>
            <person name="Walsh D.A."/>
            <person name="Denef V.J."/>
            <person name="McMahon K.D."/>
            <person name="Konstantinidis K.T."/>
            <person name="Eloe-Fadrosh E.A."/>
            <person name="Kyrpides N.C."/>
            <person name="Woyke T."/>
        </authorList>
    </citation>
    <scope>NUCLEOTIDE SEQUENCE</scope>
    <source>
        <strain evidence="2">GVMAG-M-3300020182-33</strain>
    </source>
</reference>
<keyword evidence="1" id="KW-0472">Membrane</keyword>
<protein>
    <submittedName>
        <fullName evidence="2">Uncharacterized protein</fullName>
    </submittedName>
</protein>
<dbReference type="EMBL" id="MN739300">
    <property type="protein sequence ID" value="QHS97590.1"/>
    <property type="molecule type" value="Genomic_DNA"/>
</dbReference>
<organism evidence="2">
    <name type="scientific">viral metagenome</name>
    <dbReference type="NCBI Taxonomy" id="1070528"/>
    <lineage>
        <taxon>unclassified sequences</taxon>
        <taxon>metagenomes</taxon>
        <taxon>organismal metagenomes</taxon>
    </lineage>
</organism>
<evidence type="ECO:0000256" key="1">
    <source>
        <dbReference type="SAM" id="Phobius"/>
    </source>
</evidence>
<evidence type="ECO:0000313" key="2">
    <source>
        <dbReference type="EMBL" id="QHS97590.1"/>
    </source>
</evidence>
<sequence>MKNIITQASSHESTDLVRLGVEMYEAAVKTTLISSLYVVTLAGVCFSLFYLCARLLDEHEFKRRSAVVHVDLAENCGLRGRRASARDSSTHRITSALLESPRRNPAVSSPHQDVYYDASGAVSQLAADEPLSSSMPQRSPETLDGIAGHGSWCAADHLSVRRVN</sequence>
<proteinExistence type="predicted"/>
<feature type="transmembrane region" description="Helical" evidence="1">
    <location>
        <begin position="32"/>
        <end position="53"/>
    </location>
</feature>
<dbReference type="AlphaFoldDB" id="A0A6C0BZN9"/>
<name>A0A6C0BZN9_9ZZZZ</name>